<evidence type="ECO:0000313" key="2">
    <source>
        <dbReference type="EMBL" id="NBI08332.1"/>
    </source>
</evidence>
<reference evidence="2 3" key="1">
    <citation type="submission" date="2018-08" db="EMBL/GenBank/DDBJ databases">
        <title>Murine metabolic-syndrome-specific gut microbial biobank.</title>
        <authorList>
            <person name="Liu C."/>
        </authorList>
    </citation>
    <scope>NUCLEOTIDE SEQUENCE [LARGE SCALE GENOMIC DNA]</scope>
    <source>
        <strain evidence="2 3">583</strain>
    </source>
</reference>
<feature type="transmembrane region" description="Helical" evidence="1">
    <location>
        <begin position="73"/>
        <end position="93"/>
    </location>
</feature>
<dbReference type="Proteomes" id="UP000467132">
    <property type="component" value="Unassembled WGS sequence"/>
</dbReference>
<keyword evidence="1" id="KW-1133">Transmembrane helix</keyword>
<dbReference type="AlphaFoldDB" id="A0A845R4J0"/>
<dbReference type="RefSeq" id="WP_160198791.1">
    <property type="nucleotide sequence ID" value="NZ_QXXA01000030.1"/>
</dbReference>
<proteinExistence type="predicted"/>
<evidence type="ECO:0000313" key="3">
    <source>
        <dbReference type="Proteomes" id="UP000467132"/>
    </source>
</evidence>
<gene>
    <name evidence="2" type="ORF">D3Z33_15880</name>
</gene>
<dbReference type="EMBL" id="QXXA01000030">
    <property type="protein sequence ID" value="NBI08332.1"/>
    <property type="molecule type" value="Genomic_DNA"/>
</dbReference>
<keyword evidence="1" id="KW-0812">Transmembrane</keyword>
<keyword evidence="1" id="KW-0472">Membrane</keyword>
<protein>
    <submittedName>
        <fullName evidence="2">Uncharacterized protein</fullName>
    </submittedName>
</protein>
<name>A0A845R4J0_9CLOT</name>
<comment type="caution">
    <text evidence="2">The sequence shown here is derived from an EMBL/GenBank/DDBJ whole genome shotgun (WGS) entry which is preliminary data.</text>
</comment>
<dbReference type="OrthoDB" id="2389766at2"/>
<sequence>MPIIIKRNTGWLGVASKIQIKLNGQRIGSVMEKKHIEVEIPKGKANLEVTRFGSNSNKIAVKDGDVIEITSTIFYRTIIPLIIPISFLISLIPNLTYKLIIFAIFFALIVISQFFFKIFNLKVVTNKTSQHP</sequence>
<organism evidence="2 3">
    <name type="scientific">Senegalia massiliensis</name>
    <dbReference type="NCBI Taxonomy" id="1720316"/>
    <lineage>
        <taxon>Bacteria</taxon>
        <taxon>Bacillati</taxon>
        <taxon>Bacillota</taxon>
        <taxon>Clostridia</taxon>
        <taxon>Eubacteriales</taxon>
        <taxon>Clostridiaceae</taxon>
        <taxon>Senegalia</taxon>
    </lineage>
</organism>
<feature type="transmembrane region" description="Helical" evidence="1">
    <location>
        <begin position="99"/>
        <end position="119"/>
    </location>
</feature>
<accession>A0A845R4J0</accession>
<evidence type="ECO:0000256" key="1">
    <source>
        <dbReference type="SAM" id="Phobius"/>
    </source>
</evidence>
<keyword evidence="3" id="KW-1185">Reference proteome</keyword>